<feature type="compositionally biased region" description="Basic and acidic residues" evidence="1">
    <location>
        <begin position="14"/>
        <end position="23"/>
    </location>
</feature>
<dbReference type="HOGENOM" id="CLU_2335155_0_0_1"/>
<gene>
    <name evidence="2" type="ORF">TESG_08285</name>
</gene>
<dbReference type="AlphaFoldDB" id="F2RQG7"/>
<dbReference type="Proteomes" id="UP000009172">
    <property type="component" value="Unassembled WGS sequence"/>
</dbReference>
<evidence type="ECO:0000313" key="2">
    <source>
        <dbReference type="EMBL" id="EGD93566.1"/>
    </source>
</evidence>
<accession>F2RQG7</accession>
<feature type="region of interest" description="Disordered" evidence="1">
    <location>
        <begin position="1"/>
        <end position="54"/>
    </location>
</feature>
<evidence type="ECO:0000256" key="1">
    <source>
        <dbReference type="SAM" id="MobiDB-lite"/>
    </source>
</evidence>
<protein>
    <submittedName>
        <fullName evidence="2">Uncharacterized protein</fullName>
    </submittedName>
</protein>
<proteinExistence type="predicted"/>
<sequence length="98" mass="10731">MVSLSQQVINIKQNNERDGETKSTKTKAKTARRPATSTATQSAEGRAGSSPACLREHSVRHAEYLDDKRSISYVNYTLGRKLETAATQSSSTARCKGR</sequence>
<name>F2RQG7_TRIT1</name>
<feature type="compositionally biased region" description="Polar residues" evidence="1">
    <location>
        <begin position="1"/>
        <end position="13"/>
    </location>
</feature>
<reference evidence="3" key="1">
    <citation type="journal article" date="2012" name="MBio">
        <title>Comparative genome analysis of Trichophyton rubrum and related dermatophytes reveals candidate genes involved in infection.</title>
        <authorList>
            <person name="Martinez D.A."/>
            <person name="Oliver B.G."/>
            <person name="Graeser Y."/>
            <person name="Goldberg J.M."/>
            <person name="Li W."/>
            <person name="Martinez-Rossi N.M."/>
            <person name="Monod M."/>
            <person name="Shelest E."/>
            <person name="Barton R.C."/>
            <person name="Birch E."/>
            <person name="Brakhage A.A."/>
            <person name="Chen Z."/>
            <person name="Gurr S.J."/>
            <person name="Heiman D."/>
            <person name="Heitman J."/>
            <person name="Kosti I."/>
            <person name="Rossi A."/>
            <person name="Saif S."/>
            <person name="Samalova M."/>
            <person name="Saunders C.W."/>
            <person name="Shea T."/>
            <person name="Summerbell R.C."/>
            <person name="Xu J."/>
            <person name="Young S."/>
            <person name="Zeng Q."/>
            <person name="Birren B.W."/>
            <person name="Cuomo C.A."/>
            <person name="White T.C."/>
        </authorList>
    </citation>
    <scope>NUCLEOTIDE SEQUENCE [LARGE SCALE GENOMIC DNA]</scope>
    <source>
        <strain evidence="3">CBS 112818</strain>
    </source>
</reference>
<dbReference type="EMBL" id="GG698480">
    <property type="protein sequence ID" value="EGD93566.1"/>
    <property type="molecule type" value="Genomic_DNA"/>
</dbReference>
<evidence type="ECO:0000313" key="3">
    <source>
        <dbReference type="Proteomes" id="UP000009172"/>
    </source>
</evidence>
<keyword evidence="3" id="KW-1185">Reference proteome</keyword>
<organism evidence="2 3">
    <name type="scientific">Trichophyton tonsurans (strain CBS 112818)</name>
    <name type="common">Scalp ringworm fungus</name>
    <dbReference type="NCBI Taxonomy" id="647933"/>
    <lineage>
        <taxon>Eukaryota</taxon>
        <taxon>Fungi</taxon>
        <taxon>Dikarya</taxon>
        <taxon>Ascomycota</taxon>
        <taxon>Pezizomycotina</taxon>
        <taxon>Eurotiomycetes</taxon>
        <taxon>Eurotiomycetidae</taxon>
        <taxon>Onygenales</taxon>
        <taxon>Arthrodermataceae</taxon>
        <taxon>Trichophyton</taxon>
    </lineage>
</organism>